<evidence type="ECO:0000313" key="11">
    <source>
        <dbReference type="EMBL" id="RDX66924.1"/>
    </source>
</evidence>
<reference evidence="11" key="1">
    <citation type="submission" date="2018-05" db="EMBL/GenBank/DDBJ databases">
        <title>Draft genome of Mucuna pruriens seed.</title>
        <authorList>
            <person name="Nnadi N.E."/>
            <person name="Vos R."/>
            <person name="Hasami M.H."/>
            <person name="Devisetty U.K."/>
            <person name="Aguiy J.C."/>
        </authorList>
    </citation>
    <scope>NUCLEOTIDE SEQUENCE [LARGE SCALE GENOMIC DNA]</scope>
    <source>
        <strain evidence="11">JCA_2017</strain>
    </source>
</reference>
<dbReference type="PROSITE" id="PS50157">
    <property type="entry name" value="ZINC_FINGER_C2H2_2"/>
    <property type="match status" value="2"/>
</dbReference>
<protein>
    <submittedName>
        <fullName evidence="11">Zinc finger protein ZAT11</fullName>
    </submittedName>
</protein>
<evidence type="ECO:0000256" key="1">
    <source>
        <dbReference type="ARBA" id="ARBA00004123"/>
    </source>
</evidence>
<dbReference type="GO" id="GO:0006950">
    <property type="term" value="P:response to stress"/>
    <property type="evidence" value="ECO:0007669"/>
    <property type="project" value="TreeGrafter"/>
</dbReference>
<dbReference type="OrthoDB" id="9411774at2759"/>
<dbReference type="EMBL" id="QJKJ01013203">
    <property type="protein sequence ID" value="RDX66924.1"/>
    <property type="molecule type" value="Genomic_DNA"/>
</dbReference>
<dbReference type="InterPro" id="IPR013087">
    <property type="entry name" value="Znf_C2H2_type"/>
</dbReference>
<dbReference type="GO" id="GO:0005634">
    <property type="term" value="C:nucleus"/>
    <property type="evidence" value="ECO:0007669"/>
    <property type="project" value="UniProtKB-SubCell"/>
</dbReference>
<keyword evidence="4 9" id="KW-0863">Zinc-finger</keyword>
<evidence type="ECO:0000256" key="7">
    <source>
        <dbReference type="ARBA" id="ARBA00023163"/>
    </source>
</evidence>
<feature type="domain" description="C2H2-type" evidence="10">
    <location>
        <begin position="93"/>
        <end position="120"/>
    </location>
</feature>
<keyword evidence="12" id="KW-1185">Reference proteome</keyword>
<organism evidence="11 12">
    <name type="scientific">Mucuna pruriens</name>
    <name type="common">Velvet bean</name>
    <name type="synonym">Dolichos pruriens</name>
    <dbReference type="NCBI Taxonomy" id="157652"/>
    <lineage>
        <taxon>Eukaryota</taxon>
        <taxon>Viridiplantae</taxon>
        <taxon>Streptophyta</taxon>
        <taxon>Embryophyta</taxon>
        <taxon>Tracheophyta</taxon>
        <taxon>Spermatophyta</taxon>
        <taxon>Magnoliopsida</taxon>
        <taxon>eudicotyledons</taxon>
        <taxon>Gunneridae</taxon>
        <taxon>Pentapetalae</taxon>
        <taxon>rosids</taxon>
        <taxon>fabids</taxon>
        <taxon>Fabales</taxon>
        <taxon>Fabaceae</taxon>
        <taxon>Papilionoideae</taxon>
        <taxon>50 kb inversion clade</taxon>
        <taxon>NPAAA clade</taxon>
        <taxon>indigoferoid/millettioid clade</taxon>
        <taxon>Phaseoleae</taxon>
        <taxon>Mucuna</taxon>
    </lineage>
</organism>
<dbReference type="Gene3D" id="3.30.160.60">
    <property type="entry name" value="Classic Zinc Finger"/>
    <property type="match status" value="1"/>
</dbReference>
<evidence type="ECO:0000256" key="3">
    <source>
        <dbReference type="ARBA" id="ARBA00022737"/>
    </source>
</evidence>
<keyword evidence="7" id="KW-0804">Transcription</keyword>
<dbReference type="STRING" id="157652.A0A371ELT7"/>
<keyword evidence="6" id="KW-0805">Transcription regulation</keyword>
<sequence>ISLVMKRQRDNEGSGMVDVANYLMLFSCPRESNEMQQKSFGAVEFECKTCKRKFSSFQALGGHRASHKRQKLDGEELKEEAKSLRLWNKPKMHECSICGLGFSLGQALGGHMRKHRAQIHEGFPSIEQVIAKSPVLKRSNSTRVMCLDLELHLLLILY</sequence>
<name>A0A371ELT7_MUCPR</name>
<dbReference type="PANTHER" id="PTHR26374">
    <property type="entry name" value="ZINC FINGER PROTEIN ZAT5"/>
    <property type="match status" value="1"/>
</dbReference>
<keyword evidence="3" id="KW-0677">Repeat</keyword>
<feature type="non-terminal residue" evidence="11">
    <location>
        <position position="1"/>
    </location>
</feature>
<dbReference type="Proteomes" id="UP000257109">
    <property type="component" value="Unassembled WGS sequence"/>
</dbReference>
<evidence type="ECO:0000256" key="2">
    <source>
        <dbReference type="ARBA" id="ARBA00022723"/>
    </source>
</evidence>
<dbReference type="GO" id="GO:0008270">
    <property type="term" value="F:zinc ion binding"/>
    <property type="evidence" value="ECO:0007669"/>
    <property type="project" value="UniProtKB-KW"/>
</dbReference>
<evidence type="ECO:0000313" key="12">
    <source>
        <dbReference type="Proteomes" id="UP000257109"/>
    </source>
</evidence>
<keyword evidence="5" id="KW-0862">Zinc</keyword>
<evidence type="ECO:0000256" key="8">
    <source>
        <dbReference type="ARBA" id="ARBA00023242"/>
    </source>
</evidence>
<evidence type="ECO:0000256" key="4">
    <source>
        <dbReference type="ARBA" id="ARBA00022771"/>
    </source>
</evidence>
<dbReference type="InterPro" id="IPR036236">
    <property type="entry name" value="Znf_C2H2_sf"/>
</dbReference>
<dbReference type="PANTHER" id="PTHR26374:SF452">
    <property type="entry name" value="CYS2-HIS2 ZINC FINGER TRANSCRIPTION FACTOR"/>
    <property type="match status" value="1"/>
</dbReference>
<dbReference type="GO" id="GO:0010200">
    <property type="term" value="P:response to chitin"/>
    <property type="evidence" value="ECO:0007669"/>
    <property type="project" value="TreeGrafter"/>
</dbReference>
<evidence type="ECO:0000256" key="9">
    <source>
        <dbReference type="PROSITE-ProRule" id="PRU00042"/>
    </source>
</evidence>
<keyword evidence="8" id="KW-0539">Nucleus</keyword>
<evidence type="ECO:0000256" key="6">
    <source>
        <dbReference type="ARBA" id="ARBA00023015"/>
    </source>
</evidence>
<proteinExistence type="predicted"/>
<evidence type="ECO:0000256" key="5">
    <source>
        <dbReference type="ARBA" id="ARBA00022833"/>
    </source>
</evidence>
<keyword evidence="2" id="KW-0479">Metal-binding</keyword>
<dbReference type="PROSITE" id="PS00028">
    <property type="entry name" value="ZINC_FINGER_C2H2_1"/>
    <property type="match status" value="2"/>
</dbReference>
<gene>
    <name evidence="11" type="primary">ZAT11</name>
    <name evidence="11" type="ORF">CR513_54262</name>
</gene>
<dbReference type="SMART" id="SM00355">
    <property type="entry name" value="ZnF_C2H2"/>
    <property type="match status" value="2"/>
</dbReference>
<comment type="caution">
    <text evidence="11">The sequence shown here is derived from an EMBL/GenBank/DDBJ whole genome shotgun (WGS) entry which is preliminary data.</text>
</comment>
<comment type="subcellular location">
    <subcellularLocation>
        <location evidence="1">Nucleus</location>
    </subcellularLocation>
</comment>
<dbReference type="Pfam" id="PF13912">
    <property type="entry name" value="zf-C2H2_6"/>
    <property type="match status" value="2"/>
</dbReference>
<feature type="domain" description="C2H2-type" evidence="10">
    <location>
        <begin position="45"/>
        <end position="72"/>
    </location>
</feature>
<accession>A0A371ELT7</accession>
<dbReference type="SUPFAM" id="SSF57667">
    <property type="entry name" value="beta-beta-alpha zinc fingers"/>
    <property type="match status" value="1"/>
</dbReference>
<evidence type="ECO:0000259" key="10">
    <source>
        <dbReference type="PROSITE" id="PS50157"/>
    </source>
</evidence>
<dbReference type="AlphaFoldDB" id="A0A371ELT7"/>